<protein>
    <recommendedName>
        <fullName evidence="3">Alpha/beta hydrolase</fullName>
    </recommendedName>
</protein>
<dbReference type="RefSeq" id="WP_157671876.1">
    <property type="nucleotide sequence ID" value="NZ_CP010802.1"/>
</dbReference>
<evidence type="ECO:0000313" key="2">
    <source>
        <dbReference type="Proteomes" id="UP000057158"/>
    </source>
</evidence>
<organism evidence="1 2">
    <name type="scientific">Desulfuromonas soudanensis</name>
    <dbReference type="NCBI Taxonomy" id="1603606"/>
    <lineage>
        <taxon>Bacteria</taxon>
        <taxon>Pseudomonadati</taxon>
        <taxon>Thermodesulfobacteriota</taxon>
        <taxon>Desulfuromonadia</taxon>
        <taxon>Desulfuromonadales</taxon>
        <taxon>Desulfuromonadaceae</taxon>
        <taxon>Desulfuromonas</taxon>
    </lineage>
</organism>
<sequence>MTVPEVYFDSRTLDSIRTGYRSDTLPTRTVTVKTGQKALFDKKTGEILGNIPQKIFYNVYGVDVPTEISPPVVSLGEGGMARQNVVVTYTILPEGASPAGYVAASAHIDLFSVDSTGEDSWEDFLVGNATTGRGTAQWTKGKVFDPKKKYFVQTVLNRGSDAEIRGERVPLPTLLADLDIDSDNNAGWKPDGTHNLPKRDTLEDQIEDQVGRPGKVLKANLVDTDGDKVPGYADGIDINGQEGDGASEPFYPLMFELGGSVFDPAQATVRFQYAGSNPAGVEKVVSADETVSYTLAPGALRLWIKDGQFSRKVADIAQGGDYVVPEKAYPLSWFEPVAGPKGWTLFVEGVRGVTGAEEKRITLTVDPDGEGPLAAVEGDLVLVTSIFAGLVPDYNHDRVIDEEDRARAAQGDTFYFWINDDDDEGETGGDDIPLSVVSSQESRRDCDNFRIDGVRDLIDFFPVALDIKTLLGIFQPNVYEYRLKAATENLKVVFPELTTETVENYLIDVETARTVALKQTFPVPQDKWPTNGAYNIAARQGLSTMLATASTQDAPSVVLLEGVKSGLASLVLEVFDPDGNKVFTTSLNLSLGNVERMFRHVNLINVATNEDTPPQHLSEWGEPDRLGEPLNCPDDKCLNTDGKEFVFVHGYNVDGQQARGWQAEMFKRLFLSGLKSRFWGVTWYGSETQRETPLGSLTFNFHINVRNALHSAPALRAFLNENMEGPTSIAAHSLGNLLVSSALIDPEKDSLTAPISNVFMIDAAVPLEAFTGELEGGGDPNYSGGDALYTGGDDPAVYTAANPMAHPDWYGYAKKLGANEWYKHFIEDVAVGGDKDQRQFLTFKNRFANLIGANFYNFFSSGEEVLDTHIGNPGLFDIATNGPGRYAWALQEKLKGRMVNGMVLGSPYGGWEFVDDYTITTSSGTITYLNKSMPKDKANQLMPYDLKIRPFFNLGWASPLPEPGGSDWAEAKHDQLLAEAIPAMTLPVGGPGGKRMNDAIFDTNVIDMQARFTNTNGWPEERGGISKIKWLHSDLREVSYLYIFDLFNQLSK</sequence>
<dbReference type="EMBL" id="CP010802">
    <property type="protein sequence ID" value="ALC17502.1"/>
    <property type="molecule type" value="Genomic_DNA"/>
</dbReference>
<evidence type="ECO:0000313" key="1">
    <source>
        <dbReference type="EMBL" id="ALC17502.1"/>
    </source>
</evidence>
<evidence type="ECO:0008006" key="3">
    <source>
        <dbReference type="Google" id="ProtNLM"/>
    </source>
</evidence>
<accession>A0A0M4D2I4</accession>
<dbReference type="AlphaFoldDB" id="A0A0M4D2I4"/>
<dbReference type="OrthoDB" id="7054318at2"/>
<dbReference type="PATRIC" id="fig|1603606.3.peg.2992"/>
<gene>
    <name evidence="1" type="ORF">DSOUD_2764</name>
</gene>
<proteinExistence type="predicted"/>
<dbReference type="Proteomes" id="UP000057158">
    <property type="component" value="Chromosome"/>
</dbReference>
<dbReference type="KEGG" id="des:DSOUD_2764"/>
<keyword evidence="2" id="KW-1185">Reference proteome</keyword>
<dbReference type="STRING" id="1603606.DSOUD_2764"/>
<reference evidence="1 2" key="1">
    <citation type="submission" date="2015-07" db="EMBL/GenBank/DDBJ databases">
        <title>Isolation and Genomic Characterization of a Novel Halophilic Metal-Reducing Deltaproteobacterium from the Deep Subsurface.</title>
        <authorList>
            <person name="Badalamenti J.P."/>
            <person name="Summers Z.M."/>
            <person name="Gralnick J.A."/>
            <person name="Bond D.R."/>
        </authorList>
    </citation>
    <scope>NUCLEOTIDE SEQUENCE [LARGE SCALE GENOMIC DNA]</scope>
    <source>
        <strain evidence="1 2">WTL</strain>
    </source>
</reference>
<name>A0A0M4D2I4_9BACT</name>